<dbReference type="GO" id="GO:0005886">
    <property type="term" value="C:plasma membrane"/>
    <property type="evidence" value="ECO:0007669"/>
    <property type="project" value="InterPro"/>
</dbReference>
<evidence type="ECO:0000256" key="1">
    <source>
        <dbReference type="SAM" id="Phobius"/>
    </source>
</evidence>
<dbReference type="InterPro" id="IPR009571">
    <property type="entry name" value="SUR7/Rim9-like_fungi"/>
</dbReference>
<dbReference type="PANTHER" id="PTHR28019">
    <property type="entry name" value="CELL MEMBRANE PROTEIN YLR413W-RELATED"/>
    <property type="match status" value="1"/>
</dbReference>
<dbReference type="GO" id="GO:0051285">
    <property type="term" value="C:cell cortex of cell tip"/>
    <property type="evidence" value="ECO:0007669"/>
    <property type="project" value="TreeGrafter"/>
</dbReference>
<feature type="transmembrane region" description="Helical" evidence="1">
    <location>
        <begin position="94"/>
        <end position="120"/>
    </location>
</feature>
<proteinExistence type="predicted"/>
<accession>A0A077WBH6</accession>
<gene>
    <name evidence="2" type="ORF">LRAMOSA07325</name>
</gene>
<dbReference type="GO" id="GO:0031505">
    <property type="term" value="P:fungal-type cell wall organization"/>
    <property type="evidence" value="ECO:0007669"/>
    <property type="project" value="TreeGrafter"/>
</dbReference>
<feature type="transmembrane region" description="Helical" evidence="1">
    <location>
        <begin position="171"/>
        <end position="190"/>
    </location>
</feature>
<reference evidence="2" key="1">
    <citation type="journal article" date="2014" name="Genome Announc.">
        <title>De novo whole-genome sequence and genome annotation of Lichtheimia ramosa.</title>
        <authorList>
            <person name="Linde J."/>
            <person name="Schwartze V."/>
            <person name="Binder U."/>
            <person name="Lass-Florl C."/>
            <person name="Voigt K."/>
            <person name="Horn F."/>
        </authorList>
    </citation>
    <scope>NUCLEOTIDE SEQUENCE</scope>
    <source>
        <strain evidence="2">JMRC FSU:6197</strain>
    </source>
</reference>
<feature type="transmembrane region" description="Helical" evidence="1">
    <location>
        <begin position="127"/>
        <end position="151"/>
    </location>
</feature>
<protein>
    <recommendedName>
        <fullName evidence="3">MARVEL domain-containing protein</fullName>
    </recommendedName>
</protein>
<evidence type="ECO:0000313" key="2">
    <source>
        <dbReference type="EMBL" id="CDS04795.1"/>
    </source>
</evidence>
<dbReference type="Pfam" id="PF06687">
    <property type="entry name" value="SUR7"/>
    <property type="match status" value="1"/>
</dbReference>
<organism evidence="2">
    <name type="scientific">Lichtheimia ramosa</name>
    <dbReference type="NCBI Taxonomy" id="688394"/>
    <lineage>
        <taxon>Eukaryota</taxon>
        <taxon>Fungi</taxon>
        <taxon>Fungi incertae sedis</taxon>
        <taxon>Mucoromycota</taxon>
        <taxon>Mucoromycotina</taxon>
        <taxon>Mucoromycetes</taxon>
        <taxon>Mucorales</taxon>
        <taxon>Lichtheimiaceae</taxon>
        <taxon>Lichtheimia</taxon>
    </lineage>
</organism>
<keyword evidence="1" id="KW-0472">Membrane</keyword>
<dbReference type="AlphaFoldDB" id="A0A077WBH6"/>
<dbReference type="InterPro" id="IPR052413">
    <property type="entry name" value="SUR7_domain"/>
</dbReference>
<dbReference type="OrthoDB" id="2246011at2759"/>
<sequence>MFSLGEVVATFLTFAALLLEIFVLVSGSGNLPVLRDLYFVVVEYGTKFTRLGLWGSCYGTGDTVNECSTPTVPFNWPEAEGLGVKLSVDLPDSIYLAIFILFWIAFLANALAMMVTLFTFFRRVPSFILAFVTLMATVALCIIFVMVIIAATKIGDAANQVNVTTHIGPSTWMLLGSMVASALATGWYAFHCMCRRKRSTTPDTFKY</sequence>
<evidence type="ECO:0008006" key="3">
    <source>
        <dbReference type="Google" id="ProtNLM"/>
    </source>
</evidence>
<name>A0A077WBH6_9FUNG</name>
<dbReference type="EMBL" id="LK023315">
    <property type="protein sequence ID" value="CDS04795.1"/>
    <property type="molecule type" value="Genomic_DNA"/>
</dbReference>
<dbReference type="PANTHER" id="PTHR28019:SF2">
    <property type="entry name" value="CELL MEMBRANE PROTEIN YLR413W-RELATED"/>
    <property type="match status" value="1"/>
</dbReference>
<keyword evidence="1" id="KW-1133">Transmembrane helix</keyword>
<keyword evidence="1" id="KW-0812">Transmembrane</keyword>